<dbReference type="InterPro" id="IPR015882">
    <property type="entry name" value="HEX_bac_N"/>
</dbReference>
<dbReference type="GO" id="GO:0004563">
    <property type="term" value="F:beta-N-acetylhexosaminidase activity"/>
    <property type="evidence" value="ECO:0007669"/>
    <property type="project" value="InterPro"/>
</dbReference>
<proteinExistence type="inferred from homology"/>
<evidence type="ECO:0000259" key="6">
    <source>
        <dbReference type="Pfam" id="PF00728"/>
    </source>
</evidence>
<dbReference type="CDD" id="cd06564">
    <property type="entry name" value="GH20_DspB_LnbB-like"/>
    <property type="match status" value="1"/>
</dbReference>
<dbReference type="Gene3D" id="3.30.379.10">
    <property type="entry name" value="Chitobiase/beta-hexosaminidase domain 2-like"/>
    <property type="match status" value="1"/>
</dbReference>
<feature type="domain" description="Beta-hexosaminidase bacterial type N-terminal" evidence="7">
    <location>
        <begin position="34"/>
        <end position="162"/>
    </location>
</feature>
<keyword evidence="9" id="KW-1185">Reference proteome</keyword>
<evidence type="ECO:0000256" key="2">
    <source>
        <dbReference type="ARBA" id="ARBA00022801"/>
    </source>
</evidence>
<keyword evidence="3" id="KW-0326">Glycosidase</keyword>
<dbReference type="InterPro" id="IPR025705">
    <property type="entry name" value="Beta_hexosaminidase_sua/sub"/>
</dbReference>
<feature type="domain" description="Glycoside hydrolase family 20 catalytic" evidence="6">
    <location>
        <begin position="165"/>
        <end position="484"/>
    </location>
</feature>
<dbReference type="SUPFAM" id="SSF51445">
    <property type="entry name" value="(Trans)glycosidases"/>
    <property type="match status" value="1"/>
</dbReference>
<sequence length="675" mass="76785">MDYTQIMYHSNMKKILLLLLLSCSLSIHAANPKPFTIPELKTWYGGKGSFVPTKASRIVYTGNDKRVTMALEVFAADYQKMFNTSLPIVKDKARAGDFAFAVSTKKGAKANAGDEAYKINIGRVARVEAATPQGIHWATRTILQLCRQNEGCTMPQGTIIDAPAYPTRGFMLDCGRKFFTMRVLRQYVQMLSYYKMNTLHIHLNDNGHRQFFNDDFDSTPAAFRLECDTYPGLTARDGHYTKEEFRSLQRYADSLGVEIIPEIDFPAHSLAFTRYKPELGSKKYGKDHLDLFNPETYTFLDALLKEYLGGDEPVFSGKYMHIGTDEYANEDKQVVEKFRYLTDRYINYVEKFGKKAMIWGQQTHAKGTTPIKVKDVTMQIWNNNYANPHSMDSLGYDIISIPDWQVYIVPKAGYYQDYLDIKKLYQNWTPAHIGDVVFPEGHRSIKGGMFAVWNDHIGNGISAQDVHYRFFPALQTLSTKTWSGTSTSFSFEQFDSLRKTLDEAPGLNVAGHYPQGTILKRAQVNRGDRMPIDQVGWDYEVAFDIDYAPEEKGTVLFSSDDATFYLSDPINGLVGFSRDGYLYNFGYQLLPGEKVNMKIRGDRTETSLWVNGKIVSRLNVLKLRNVDYNQMHYFRTLVFPLMKAGSSFKSKVTNLLVTSQPLPTKPQTMAASSKP</sequence>
<dbReference type="InterPro" id="IPR029018">
    <property type="entry name" value="Hex-like_dom2"/>
</dbReference>
<dbReference type="InterPro" id="IPR052764">
    <property type="entry name" value="GH20_Enzymes"/>
</dbReference>
<reference evidence="8 9" key="1">
    <citation type="submission" date="2009-12" db="EMBL/GenBank/DDBJ databases">
        <title>Genome Sequence of Prevotella buccalis ATCC 35310.</title>
        <authorList>
            <person name="Durkin A.S."/>
            <person name="Madupu R."/>
            <person name="Torralba M."/>
            <person name="Methe B."/>
            <person name="Sutton G."/>
            <person name="Strausberg R.L."/>
            <person name="Nelson K.E."/>
        </authorList>
    </citation>
    <scope>NUCLEOTIDE SEQUENCE [LARGE SCALE GENOMIC DNA]</scope>
    <source>
        <strain evidence="8 9">ATCC 35310</strain>
    </source>
</reference>
<evidence type="ECO:0000313" key="8">
    <source>
        <dbReference type="EMBL" id="EFA92386.1"/>
    </source>
</evidence>
<dbReference type="Pfam" id="PF00728">
    <property type="entry name" value="Glyco_hydro_20"/>
    <property type="match status" value="1"/>
</dbReference>
<comment type="caution">
    <text evidence="8">The sequence shown here is derived from an EMBL/GenBank/DDBJ whole genome shotgun (WGS) entry which is preliminary data.</text>
</comment>
<feature type="active site" description="Proton donor" evidence="4">
    <location>
        <position position="326"/>
    </location>
</feature>
<organism evidence="8 9">
    <name type="scientific">Hoylesella buccalis ATCC 35310</name>
    <dbReference type="NCBI Taxonomy" id="679190"/>
    <lineage>
        <taxon>Bacteria</taxon>
        <taxon>Pseudomonadati</taxon>
        <taxon>Bacteroidota</taxon>
        <taxon>Bacteroidia</taxon>
        <taxon>Bacteroidales</taxon>
        <taxon>Prevotellaceae</taxon>
        <taxon>Hoylesella</taxon>
    </lineage>
</organism>
<evidence type="ECO:0000256" key="4">
    <source>
        <dbReference type="PIRSR" id="PIRSR625705-1"/>
    </source>
</evidence>
<dbReference type="GO" id="GO:0005975">
    <property type="term" value="P:carbohydrate metabolic process"/>
    <property type="evidence" value="ECO:0007669"/>
    <property type="project" value="InterPro"/>
</dbReference>
<evidence type="ECO:0000256" key="5">
    <source>
        <dbReference type="SAM" id="SignalP"/>
    </source>
</evidence>
<feature type="chain" id="PRO_5003026790" evidence="5">
    <location>
        <begin position="30"/>
        <end position="675"/>
    </location>
</feature>
<dbReference type="PANTHER" id="PTHR43678">
    <property type="entry name" value="PUTATIVE (AFU_ORTHOLOGUE AFUA_2G00640)-RELATED"/>
    <property type="match status" value="1"/>
</dbReference>
<dbReference type="InterPro" id="IPR017853">
    <property type="entry name" value="GH"/>
</dbReference>
<keyword evidence="2 8" id="KW-0378">Hydrolase</keyword>
<dbReference type="STRING" id="679190.HMPREF0650_1986"/>
<dbReference type="Pfam" id="PF02838">
    <property type="entry name" value="Glyco_hydro_20b"/>
    <property type="match status" value="1"/>
</dbReference>
<dbReference type="PANTHER" id="PTHR43678:SF1">
    <property type="entry name" value="BETA-N-ACETYLHEXOSAMINIDASE"/>
    <property type="match status" value="1"/>
</dbReference>
<keyword evidence="5" id="KW-0732">Signal</keyword>
<evidence type="ECO:0000259" key="7">
    <source>
        <dbReference type="Pfam" id="PF02838"/>
    </source>
</evidence>
<accession>D1W4V8</accession>
<feature type="signal peptide" evidence="5">
    <location>
        <begin position="1"/>
        <end position="29"/>
    </location>
</feature>
<dbReference type="AlphaFoldDB" id="D1W4V8"/>
<dbReference type="PRINTS" id="PR00738">
    <property type="entry name" value="GLHYDRLASE20"/>
</dbReference>
<evidence type="ECO:0000256" key="3">
    <source>
        <dbReference type="ARBA" id="ARBA00023295"/>
    </source>
</evidence>
<protein>
    <submittedName>
        <fullName evidence="8">Glycosyl hydrolase family 20, catalytic domain protein</fullName>
    </submittedName>
</protein>
<evidence type="ECO:0000313" key="9">
    <source>
        <dbReference type="Proteomes" id="UP000005283"/>
    </source>
</evidence>
<evidence type="ECO:0000256" key="1">
    <source>
        <dbReference type="ARBA" id="ARBA00006285"/>
    </source>
</evidence>
<dbReference type="Proteomes" id="UP000005283">
    <property type="component" value="Unassembled WGS sequence"/>
</dbReference>
<gene>
    <name evidence="8" type="ORF">HMPREF0650_1986</name>
</gene>
<dbReference type="InterPro" id="IPR015883">
    <property type="entry name" value="Glyco_hydro_20_cat"/>
</dbReference>
<comment type="similarity">
    <text evidence="1">Belongs to the glycosyl hydrolase 20 family.</text>
</comment>
<dbReference type="EMBL" id="ADEG01000042">
    <property type="protein sequence ID" value="EFA92386.1"/>
    <property type="molecule type" value="Genomic_DNA"/>
</dbReference>
<dbReference type="eggNOG" id="COG3525">
    <property type="taxonomic scope" value="Bacteria"/>
</dbReference>
<dbReference type="Gene3D" id="3.20.20.80">
    <property type="entry name" value="Glycosidases"/>
    <property type="match status" value="1"/>
</dbReference>
<dbReference type="SUPFAM" id="SSF55545">
    <property type="entry name" value="beta-N-acetylhexosaminidase-like domain"/>
    <property type="match status" value="1"/>
</dbReference>
<name>D1W4V8_9BACT</name>